<evidence type="ECO:0000313" key="1">
    <source>
        <dbReference type="EMBL" id="KAA8497427.1"/>
    </source>
</evidence>
<sequence>MSNLIIYSSSAGGSQITHHTLWLEQRVNALAGECSIVYVDTDPSVDKKKIWAISGKKGVYPLLFKGDTFIGDFEQCKELNECELLQNKLKD</sequence>
<evidence type="ECO:0000313" key="2">
    <source>
        <dbReference type="Proteomes" id="UP000324585"/>
    </source>
</evidence>
<dbReference type="OrthoDB" id="10534816at2759"/>
<dbReference type="AlphaFoldDB" id="A0A5J4Z4C1"/>
<dbReference type="Proteomes" id="UP000324585">
    <property type="component" value="Unassembled WGS sequence"/>
</dbReference>
<keyword evidence="2" id="KW-1185">Reference proteome</keyword>
<dbReference type="SUPFAM" id="SSF52833">
    <property type="entry name" value="Thioredoxin-like"/>
    <property type="match status" value="1"/>
</dbReference>
<dbReference type="InterPro" id="IPR036249">
    <property type="entry name" value="Thioredoxin-like_sf"/>
</dbReference>
<dbReference type="Gene3D" id="3.40.30.10">
    <property type="entry name" value="Glutaredoxin"/>
    <property type="match status" value="1"/>
</dbReference>
<evidence type="ECO:0008006" key="3">
    <source>
        <dbReference type="Google" id="ProtNLM"/>
    </source>
</evidence>
<dbReference type="EMBL" id="VRMN01000002">
    <property type="protein sequence ID" value="KAA8497427.1"/>
    <property type="molecule type" value="Genomic_DNA"/>
</dbReference>
<organism evidence="1 2">
    <name type="scientific">Porphyridium purpureum</name>
    <name type="common">Red alga</name>
    <name type="synonym">Porphyridium cruentum</name>
    <dbReference type="NCBI Taxonomy" id="35688"/>
    <lineage>
        <taxon>Eukaryota</taxon>
        <taxon>Rhodophyta</taxon>
        <taxon>Bangiophyceae</taxon>
        <taxon>Porphyridiales</taxon>
        <taxon>Porphyridiaceae</taxon>
        <taxon>Porphyridium</taxon>
    </lineage>
</organism>
<reference evidence="2" key="1">
    <citation type="journal article" date="2019" name="Nat. Commun.">
        <title>Expansion of phycobilisome linker gene families in mesophilic red algae.</title>
        <authorList>
            <person name="Lee J."/>
            <person name="Kim D."/>
            <person name="Bhattacharya D."/>
            <person name="Yoon H.S."/>
        </authorList>
    </citation>
    <scope>NUCLEOTIDE SEQUENCE [LARGE SCALE GENOMIC DNA]</scope>
    <source>
        <strain evidence="2">CCMP 1328</strain>
    </source>
</reference>
<proteinExistence type="predicted"/>
<accession>A0A5J4Z4C1</accession>
<comment type="caution">
    <text evidence="1">The sequence shown here is derived from an EMBL/GenBank/DDBJ whole genome shotgun (WGS) entry which is preliminary data.</text>
</comment>
<gene>
    <name evidence="1" type="ORF">FVE85_1156</name>
</gene>
<protein>
    <recommendedName>
        <fullName evidence="3">Glutaredoxin</fullName>
    </recommendedName>
</protein>
<name>A0A5J4Z4C1_PORPP</name>